<organism evidence="1">
    <name type="scientific">Anguilla anguilla</name>
    <name type="common">European freshwater eel</name>
    <name type="synonym">Muraena anguilla</name>
    <dbReference type="NCBI Taxonomy" id="7936"/>
    <lineage>
        <taxon>Eukaryota</taxon>
        <taxon>Metazoa</taxon>
        <taxon>Chordata</taxon>
        <taxon>Craniata</taxon>
        <taxon>Vertebrata</taxon>
        <taxon>Euteleostomi</taxon>
        <taxon>Actinopterygii</taxon>
        <taxon>Neopterygii</taxon>
        <taxon>Teleostei</taxon>
        <taxon>Anguilliformes</taxon>
        <taxon>Anguillidae</taxon>
        <taxon>Anguilla</taxon>
    </lineage>
</organism>
<dbReference type="AlphaFoldDB" id="A0A0E9SKU0"/>
<proteinExistence type="predicted"/>
<accession>A0A0E9SKU0</accession>
<evidence type="ECO:0000313" key="1">
    <source>
        <dbReference type="EMBL" id="JAH41832.1"/>
    </source>
</evidence>
<sequence>MPTESLFSVIVYTSRHFRVVNFKFCKEFSLRLHKCKKPHTLSCVATVCCKHNGQISCKKGLSGQSLQCIRLIRGLHILEQDDETHLELQFSRLL</sequence>
<reference evidence="1" key="1">
    <citation type="submission" date="2014-11" db="EMBL/GenBank/DDBJ databases">
        <authorList>
            <person name="Amaro Gonzalez C."/>
        </authorList>
    </citation>
    <scope>NUCLEOTIDE SEQUENCE</scope>
</reference>
<dbReference type="EMBL" id="GBXM01066745">
    <property type="protein sequence ID" value="JAH41832.1"/>
    <property type="molecule type" value="Transcribed_RNA"/>
</dbReference>
<reference evidence="1" key="2">
    <citation type="journal article" date="2015" name="Fish Shellfish Immunol.">
        <title>Early steps in the European eel (Anguilla anguilla)-Vibrio vulnificus interaction in the gills: Role of the RtxA13 toxin.</title>
        <authorList>
            <person name="Callol A."/>
            <person name="Pajuelo D."/>
            <person name="Ebbesson L."/>
            <person name="Teles M."/>
            <person name="MacKenzie S."/>
            <person name="Amaro C."/>
        </authorList>
    </citation>
    <scope>NUCLEOTIDE SEQUENCE</scope>
</reference>
<protein>
    <submittedName>
        <fullName evidence="1">Uncharacterized protein</fullName>
    </submittedName>
</protein>
<name>A0A0E9SKU0_ANGAN</name>